<evidence type="ECO:0000313" key="1">
    <source>
        <dbReference type="EMBL" id="KKW13129.1"/>
    </source>
</evidence>
<dbReference type="Proteomes" id="UP000034588">
    <property type="component" value="Unassembled WGS sequence"/>
</dbReference>
<gene>
    <name evidence="1" type="ORF">UY48_C0004G0004</name>
</gene>
<accession>A0A0G1Z2Z8</accession>
<organism evidence="1 2">
    <name type="scientific">Candidatus Gottesmanbacteria bacterium GW2011_GWB1_49_7</name>
    <dbReference type="NCBI Taxonomy" id="1618448"/>
    <lineage>
        <taxon>Bacteria</taxon>
        <taxon>Candidatus Gottesmaniibacteriota</taxon>
    </lineage>
</organism>
<comment type="caution">
    <text evidence="1">The sequence shown here is derived from an EMBL/GenBank/DDBJ whole genome shotgun (WGS) entry which is preliminary data.</text>
</comment>
<dbReference type="EMBL" id="LCQD01000004">
    <property type="protein sequence ID" value="KKW13129.1"/>
    <property type="molecule type" value="Genomic_DNA"/>
</dbReference>
<proteinExistence type="predicted"/>
<dbReference type="AlphaFoldDB" id="A0A0G1Z2Z8"/>
<evidence type="ECO:0000313" key="2">
    <source>
        <dbReference type="Proteomes" id="UP000034588"/>
    </source>
</evidence>
<protein>
    <submittedName>
        <fullName evidence="1">Uncharacterized protein</fullName>
    </submittedName>
</protein>
<sequence length="136" mass="15730">MSPLPIHMNLNLVKIRSLNTVQPKDNHYREVVGQHKYGAEVELYCQVIIDKFDNRMYTWTGNSGETTGHLCFAQSYLDTIGVTLKRGDRITGIRKWNGTWTTYDLEITQVTPRGNLPAPLLLFAYFNERHETRESL</sequence>
<name>A0A0G1Z2Z8_9BACT</name>
<reference evidence="1 2" key="1">
    <citation type="journal article" date="2015" name="Nature">
        <title>rRNA introns, odd ribosomes, and small enigmatic genomes across a large radiation of phyla.</title>
        <authorList>
            <person name="Brown C.T."/>
            <person name="Hug L.A."/>
            <person name="Thomas B.C."/>
            <person name="Sharon I."/>
            <person name="Castelle C.J."/>
            <person name="Singh A."/>
            <person name="Wilkins M.J."/>
            <person name="Williams K.H."/>
            <person name="Banfield J.F."/>
        </authorList>
    </citation>
    <scope>NUCLEOTIDE SEQUENCE [LARGE SCALE GENOMIC DNA]</scope>
</reference>